<feature type="domain" description="ATPase AAA-type core" evidence="2">
    <location>
        <begin position="33"/>
        <end position="79"/>
    </location>
</feature>
<dbReference type="InterPro" id="IPR051396">
    <property type="entry name" value="Bact_Antivir_Def_Nuclease"/>
</dbReference>
<dbReference type="EMBL" id="JAAHBV010000889">
    <property type="protein sequence ID" value="NER62531.1"/>
    <property type="molecule type" value="Genomic_DNA"/>
</dbReference>
<dbReference type="PANTHER" id="PTHR43581">
    <property type="entry name" value="ATP/GTP PHOSPHATASE"/>
    <property type="match status" value="1"/>
</dbReference>
<reference evidence="4 5" key="1">
    <citation type="submission" date="2020-02" db="EMBL/GenBank/DDBJ databases">
        <title>Broccoli isolated Pseudomonas sp.</title>
        <authorList>
            <person name="Fujikawa T."/>
            <person name="Sawada H."/>
        </authorList>
    </citation>
    <scope>NUCLEOTIDE SEQUENCE [LARGE SCALE GENOMIC DNA]</scope>
    <source>
        <strain evidence="4 5">MAFF212428</strain>
    </source>
</reference>
<dbReference type="PANTHER" id="PTHR43581:SF4">
    <property type="entry name" value="ATP_GTP PHOSPHATASE"/>
    <property type="match status" value="1"/>
</dbReference>
<dbReference type="Gene3D" id="3.40.50.300">
    <property type="entry name" value="P-loop containing nucleotide triphosphate hydrolases"/>
    <property type="match status" value="1"/>
</dbReference>
<name>A0A6M0CYE8_9PSED</name>
<dbReference type="CDD" id="cd01026">
    <property type="entry name" value="TOPRIM_OLD"/>
    <property type="match status" value="1"/>
</dbReference>
<feature type="domain" description="OLD protein-like TOPRIM" evidence="3">
    <location>
        <begin position="192"/>
        <end position="263"/>
    </location>
</feature>
<dbReference type="Pfam" id="PF20469">
    <property type="entry name" value="OLD-like_TOPRIM"/>
    <property type="match status" value="1"/>
</dbReference>
<dbReference type="Proteomes" id="UP000480410">
    <property type="component" value="Unassembled WGS sequence"/>
</dbReference>
<feature type="region of interest" description="Disordered" evidence="1">
    <location>
        <begin position="300"/>
        <end position="320"/>
    </location>
</feature>
<evidence type="ECO:0000313" key="4">
    <source>
        <dbReference type="EMBL" id="NER62531.1"/>
    </source>
</evidence>
<proteinExistence type="predicted"/>
<dbReference type="AlphaFoldDB" id="A0A6M0CYE8"/>
<accession>A0A6M0CYE8</accession>
<evidence type="ECO:0000313" key="5">
    <source>
        <dbReference type="Proteomes" id="UP000480410"/>
    </source>
</evidence>
<gene>
    <name evidence="4" type="ORF">G3435_26525</name>
</gene>
<dbReference type="InterPro" id="IPR034139">
    <property type="entry name" value="TOPRIM_OLD"/>
</dbReference>
<comment type="caution">
    <text evidence="4">The sequence shown here is derived from an EMBL/GenBank/DDBJ whole genome shotgun (WGS) entry which is preliminary data.</text>
</comment>
<organism evidence="4 5">
    <name type="scientific">Pseudomonas brassicae</name>
    <dbReference type="NCBI Taxonomy" id="2708063"/>
    <lineage>
        <taxon>Bacteria</taxon>
        <taxon>Pseudomonadati</taxon>
        <taxon>Pseudomonadota</taxon>
        <taxon>Gammaproteobacteria</taxon>
        <taxon>Pseudomonadales</taxon>
        <taxon>Pseudomonadaceae</taxon>
        <taxon>Pseudomonas</taxon>
    </lineage>
</organism>
<sequence length="468" mass="52525">ARLRQILERMELSLLDQGSREARGEYGLGSNNLLFMACELLLLGKEPDGLPLLLIEEPEAHLHPQRQLRLMDFLTVAATPRPSSSTVTRPMEIDQREEISLPWNEGSTAPSALSSDDGGSTADEVDQEDQTRPVQVILTTHSPNLSSKIALENLVLMHGRKAYSLGRQHTKLDEGDYRFLARFLDVTKANLFFARGLLVVEGDAETILLPALAKLLGRDLTRHGVSLVNVGGVGLRRYARILQRAHPSKGVLNIPVACISDMDVMPDCAPQILGLVENDDDPKWVDGRRRWRANRDFGSDDETRRQRLSERRNSREANDEQNVKTFVAERWTLEYDLAYSGMALELLVAARLAAHDDAIHAARETHDQVIERAMTEYEGLVSSGISAEETSSTIYALFHRKVASKAITAQYLVDILEQRFQTLGVSLERLEERLPAYLVEAIYYVTSRIEITPNQHQPTEQQTQGQMP</sequence>
<evidence type="ECO:0000256" key="1">
    <source>
        <dbReference type="SAM" id="MobiDB-lite"/>
    </source>
</evidence>
<feature type="region of interest" description="Disordered" evidence="1">
    <location>
        <begin position="98"/>
        <end position="131"/>
    </location>
</feature>
<protein>
    <submittedName>
        <fullName evidence="4">AAA family ATPase</fullName>
    </submittedName>
</protein>
<evidence type="ECO:0000259" key="2">
    <source>
        <dbReference type="Pfam" id="PF13304"/>
    </source>
</evidence>
<feature type="compositionally biased region" description="Polar residues" evidence="1">
    <location>
        <begin position="105"/>
        <end position="118"/>
    </location>
</feature>
<feature type="non-terminal residue" evidence="4">
    <location>
        <position position="1"/>
    </location>
</feature>
<dbReference type="InterPro" id="IPR027417">
    <property type="entry name" value="P-loop_NTPase"/>
</dbReference>
<dbReference type="Pfam" id="PF13304">
    <property type="entry name" value="AAA_21"/>
    <property type="match status" value="1"/>
</dbReference>
<evidence type="ECO:0000259" key="3">
    <source>
        <dbReference type="Pfam" id="PF20469"/>
    </source>
</evidence>
<dbReference type="InterPro" id="IPR003959">
    <property type="entry name" value="ATPase_AAA_core"/>
</dbReference>